<feature type="compositionally biased region" description="Basic and acidic residues" evidence="1">
    <location>
        <begin position="9"/>
        <end position="28"/>
    </location>
</feature>
<evidence type="ECO:0000313" key="3">
    <source>
        <dbReference type="RefSeq" id="XP_050932463.1"/>
    </source>
</evidence>
<dbReference type="RefSeq" id="XP_050932463.1">
    <property type="nucleotide sequence ID" value="XM_051076506.1"/>
</dbReference>
<reference evidence="3" key="1">
    <citation type="submission" date="2025-08" db="UniProtKB">
        <authorList>
            <consortium name="RefSeq"/>
        </authorList>
    </citation>
    <scope>IDENTIFICATION</scope>
    <source>
        <tissue evidence="3">Brain</tissue>
    </source>
</reference>
<feature type="region of interest" description="Disordered" evidence="1">
    <location>
        <begin position="1"/>
        <end position="66"/>
    </location>
</feature>
<dbReference type="KEGG" id="lcf:108873108"/>
<sequence>MANSGQAENGRHNNKKSENRMRLRREPLRMYLNVSVSSAEEGNDEGGTMKGVWSPEEEEGEEGGGFSRRIPCRATLSWDCHAINLRGSTKADHCGFISPAKHMTDGNSQSSMWLLATLQLPFTKLCVVLQDCTVHLSGMEEEEDERGEEWGMRRETADTLQLIESCWSETNLSVIQDQRRFCARLPCTEAICCHPNPHTSKRHVSAGHSCSITELVGPAKNNILTSQNFV</sequence>
<gene>
    <name evidence="3" type="primary">LOC108873108</name>
</gene>
<dbReference type="AlphaFoldDB" id="A0AAJ8BG78"/>
<name>A0AAJ8BG78_LATCA</name>
<evidence type="ECO:0000313" key="2">
    <source>
        <dbReference type="Proteomes" id="UP000694890"/>
    </source>
</evidence>
<accession>A0AAJ8BG78</accession>
<dbReference type="GeneID" id="108873108"/>
<dbReference type="Proteomes" id="UP000694890">
    <property type="component" value="Linkage group LG16_LG22"/>
</dbReference>
<organism evidence="2 3">
    <name type="scientific">Lates calcarifer</name>
    <name type="common">Barramundi</name>
    <name type="synonym">Holocentrus calcarifer</name>
    <dbReference type="NCBI Taxonomy" id="8187"/>
    <lineage>
        <taxon>Eukaryota</taxon>
        <taxon>Metazoa</taxon>
        <taxon>Chordata</taxon>
        <taxon>Craniata</taxon>
        <taxon>Vertebrata</taxon>
        <taxon>Euteleostomi</taxon>
        <taxon>Actinopterygii</taxon>
        <taxon>Neopterygii</taxon>
        <taxon>Teleostei</taxon>
        <taxon>Neoteleostei</taxon>
        <taxon>Acanthomorphata</taxon>
        <taxon>Carangaria</taxon>
        <taxon>Carangaria incertae sedis</taxon>
        <taxon>Centropomidae</taxon>
        <taxon>Lates</taxon>
    </lineage>
</organism>
<proteinExistence type="predicted"/>
<evidence type="ECO:0000256" key="1">
    <source>
        <dbReference type="SAM" id="MobiDB-lite"/>
    </source>
</evidence>
<protein>
    <submittedName>
        <fullName evidence="3">Uncharacterized protein LOC108873108 isoform X1</fullName>
    </submittedName>
</protein>